<dbReference type="KEGG" id="snep:Enr13x_17870"/>
<accession>A0A518HM64</accession>
<dbReference type="PANTHER" id="PTHR43537">
    <property type="entry name" value="TRANSCRIPTIONAL REGULATOR, GNTR FAMILY"/>
    <property type="match status" value="1"/>
</dbReference>
<dbReference type="SUPFAM" id="SSF48008">
    <property type="entry name" value="GntR ligand-binding domain-like"/>
    <property type="match status" value="1"/>
</dbReference>
<reference evidence="5 6" key="1">
    <citation type="submission" date="2019-03" db="EMBL/GenBank/DDBJ databases">
        <title>Deep-cultivation of Planctomycetes and their phenomic and genomic characterization uncovers novel biology.</title>
        <authorList>
            <person name="Wiegand S."/>
            <person name="Jogler M."/>
            <person name="Boedeker C."/>
            <person name="Pinto D."/>
            <person name="Vollmers J."/>
            <person name="Rivas-Marin E."/>
            <person name="Kohn T."/>
            <person name="Peeters S.H."/>
            <person name="Heuer A."/>
            <person name="Rast P."/>
            <person name="Oberbeckmann S."/>
            <person name="Bunk B."/>
            <person name="Jeske O."/>
            <person name="Meyerdierks A."/>
            <person name="Storesund J.E."/>
            <person name="Kallscheuer N."/>
            <person name="Luecker S."/>
            <person name="Lage O.M."/>
            <person name="Pohl T."/>
            <person name="Merkel B.J."/>
            <person name="Hornburger P."/>
            <person name="Mueller R.-W."/>
            <person name="Bruemmer F."/>
            <person name="Labrenz M."/>
            <person name="Spormann A.M."/>
            <person name="Op den Camp H."/>
            <person name="Overmann J."/>
            <person name="Amann R."/>
            <person name="Jetten M.S.M."/>
            <person name="Mascher T."/>
            <person name="Medema M.H."/>
            <person name="Devos D.P."/>
            <person name="Kaster A.-K."/>
            <person name="Ovreas L."/>
            <person name="Rohde M."/>
            <person name="Galperin M.Y."/>
            <person name="Jogler C."/>
        </authorList>
    </citation>
    <scope>NUCLEOTIDE SEQUENCE [LARGE SCALE GENOMIC DNA]</scope>
    <source>
        <strain evidence="5 6">Enr13</strain>
    </source>
</reference>
<feature type="domain" description="HTH gntR-type" evidence="4">
    <location>
        <begin position="3"/>
        <end position="70"/>
    </location>
</feature>
<dbReference type="InterPro" id="IPR000524">
    <property type="entry name" value="Tscrpt_reg_HTH_GntR"/>
</dbReference>
<dbReference type="PROSITE" id="PS50949">
    <property type="entry name" value="HTH_GNTR"/>
    <property type="match status" value="1"/>
</dbReference>
<evidence type="ECO:0000256" key="3">
    <source>
        <dbReference type="ARBA" id="ARBA00023163"/>
    </source>
</evidence>
<dbReference type="Proteomes" id="UP000319004">
    <property type="component" value="Chromosome"/>
</dbReference>
<dbReference type="Pfam" id="PF00392">
    <property type="entry name" value="GntR"/>
    <property type="match status" value="1"/>
</dbReference>
<dbReference type="Pfam" id="PF07729">
    <property type="entry name" value="FCD"/>
    <property type="match status" value="1"/>
</dbReference>
<dbReference type="EMBL" id="CP037423">
    <property type="protein sequence ID" value="QDV41944.1"/>
    <property type="molecule type" value="Genomic_DNA"/>
</dbReference>
<dbReference type="InterPro" id="IPR011711">
    <property type="entry name" value="GntR_C"/>
</dbReference>
<dbReference type="Gene3D" id="1.20.120.530">
    <property type="entry name" value="GntR ligand-binding domain-like"/>
    <property type="match status" value="1"/>
</dbReference>
<dbReference type="Gene3D" id="1.10.10.10">
    <property type="entry name" value="Winged helix-like DNA-binding domain superfamily/Winged helix DNA-binding domain"/>
    <property type="match status" value="1"/>
</dbReference>
<dbReference type="AlphaFoldDB" id="A0A518HM64"/>
<evidence type="ECO:0000259" key="4">
    <source>
        <dbReference type="PROSITE" id="PS50949"/>
    </source>
</evidence>
<dbReference type="SMART" id="SM00895">
    <property type="entry name" value="FCD"/>
    <property type="match status" value="1"/>
</dbReference>
<dbReference type="GO" id="GO:0003700">
    <property type="term" value="F:DNA-binding transcription factor activity"/>
    <property type="evidence" value="ECO:0007669"/>
    <property type="project" value="InterPro"/>
</dbReference>
<dbReference type="InterPro" id="IPR036388">
    <property type="entry name" value="WH-like_DNA-bd_sf"/>
</dbReference>
<keyword evidence="2" id="KW-0238">DNA-binding</keyword>
<dbReference type="SUPFAM" id="SSF46785">
    <property type="entry name" value="Winged helix' DNA-binding domain"/>
    <property type="match status" value="1"/>
</dbReference>
<dbReference type="GO" id="GO:0003677">
    <property type="term" value="F:DNA binding"/>
    <property type="evidence" value="ECO:0007669"/>
    <property type="project" value="UniProtKB-KW"/>
</dbReference>
<protein>
    <submittedName>
        <fullName evidence="5">Putative HTH-type transcriptional regulator YdfH</fullName>
    </submittedName>
</protein>
<keyword evidence="1" id="KW-0805">Transcription regulation</keyword>
<gene>
    <name evidence="5" type="primary">ydfH</name>
    <name evidence="5" type="ORF">Enr13x_17870</name>
</gene>
<keyword evidence="3" id="KW-0804">Transcription</keyword>
<evidence type="ECO:0000256" key="1">
    <source>
        <dbReference type="ARBA" id="ARBA00023015"/>
    </source>
</evidence>
<dbReference type="OrthoDB" id="114741at2"/>
<evidence type="ECO:0000256" key="2">
    <source>
        <dbReference type="ARBA" id="ARBA00023125"/>
    </source>
</evidence>
<sequence>MTSTHAQLAYQNLRSRLIAGEFAPGSRIRYGPIGRELGISATPVREAMGLLANEGFVELVPQLGAVVRTISSDELVELYEMREAIEPYAAAKAAERASQAQIAAIERALGRMRTIAGKVAKIKNRQAGKRDTADFERADLGFHMLIIDATGNQTMVRSSESSNALVRVFAADRHAYDAAIMEATCDDHASILDGIRSKDPERARDAMQRHIASGLQLTLQEIESRETNRWEVP</sequence>
<evidence type="ECO:0000313" key="5">
    <source>
        <dbReference type="EMBL" id="QDV41944.1"/>
    </source>
</evidence>
<organism evidence="5 6">
    <name type="scientific">Stieleria neptunia</name>
    <dbReference type="NCBI Taxonomy" id="2527979"/>
    <lineage>
        <taxon>Bacteria</taxon>
        <taxon>Pseudomonadati</taxon>
        <taxon>Planctomycetota</taxon>
        <taxon>Planctomycetia</taxon>
        <taxon>Pirellulales</taxon>
        <taxon>Pirellulaceae</taxon>
        <taxon>Stieleria</taxon>
    </lineage>
</organism>
<dbReference type="PANTHER" id="PTHR43537:SF24">
    <property type="entry name" value="GLUCONATE OPERON TRANSCRIPTIONAL REPRESSOR"/>
    <property type="match status" value="1"/>
</dbReference>
<name>A0A518HM64_9BACT</name>
<dbReference type="SMART" id="SM00345">
    <property type="entry name" value="HTH_GNTR"/>
    <property type="match status" value="1"/>
</dbReference>
<dbReference type="RefSeq" id="WP_145385604.1">
    <property type="nucleotide sequence ID" value="NZ_CP037423.1"/>
</dbReference>
<proteinExistence type="predicted"/>
<dbReference type="InterPro" id="IPR008920">
    <property type="entry name" value="TF_FadR/GntR_C"/>
</dbReference>
<keyword evidence="6" id="KW-1185">Reference proteome</keyword>
<evidence type="ECO:0000313" key="6">
    <source>
        <dbReference type="Proteomes" id="UP000319004"/>
    </source>
</evidence>
<dbReference type="InterPro" id="IPR036390">
    <property type="entry name" value="WH_DNA-bd_sf"/>
</dbReference>